<dbReference type="GO" id="GO:0003677">
    <property type="term" value="F:DNA binding"/>
    <property type="evidence" value="ECO:0007669"/>
    <property type="project" value="InterPro"/>
</dbReference>
<dbReference type="PANTHER" id="PTHR23272:SF193">
    <property type="entry name" value="OS07G0624100 PROTEIN"/>
    <property type="match status" value="1"/>
</dbReference>
<feature type="non-terminal residue" evidence="3">
    <location>
        <position position="1"/>
    </location>
</feature>
<dbReference type="EMBL" id="CABIKO010001458">
    <property type="protein sequence ID" value="VVA41720.1"/>
    <property type="molecule type" value="Genomic_DNA"/>
</dbReference>
<gene>
    <name evidence="3" type="ORF">ALMOND_2B004823</name>
</gene>
<evidence type="ECO:0000259" key="1">
    <source>
        <dbReference type="Pfam" id="PF05699"/>
    </source>
</evidence>
<dbReference type="OMA" id="KAMNENW"/>
<dbReference type="Gramene" id="VVA41720">
    <property type="protein sequence ID" value="VVA41720"/>
    <property type="gene ID" value="Prudul26B004823"/>
</dbReference>
<dbReference type="InterPro" id="IPR025525">
    <property type="entry name" value="hAT-like_transposase_RNase-H"/>
</dbReference>
<protein>
    <submittedName>
        <fullName evidence="3">PREDICTED: zinc finger BED domain-containing</fullName>
    </submittedName>
</protein>
<dbReference type="SUPFAM" id="SSF53098">
    <property type="entry name" value="Ribonuclease H-like"/>
    <property type="match status" value="1"/>
</dbReference>
<reference evidence="4" key="1">
    <citation type="journal article" date="2020" name="Plant J.">
        <title>Transposons played a major role in the diversification between the closely related almond and peach genomes: results from the almond genome sequence.</title>
        <authorList>
            <person name="Alioto T."/>
            <person name="Alexiou K.G."/>
            <person name="Bardil A."/>
            <person name="Barteri F."/>
            <person name="Castanera R."/>
            <person name="Cruz F."/>
            <person name="Dhingra A."/>
            <person name="Duval H."/>
            <person name="Fernandez I Marti A."/>
            <person name="Frias L."/>
            <person name="Galan B."/>
            <person name="Garcia J.L."/>
            <person name="Howad W."/>
            <person name="Gomez-Garrido J."/>
            <person name="Gut M."/>
            <person name="Julca I."/>
            <person name="Morata J."/>
            <person name="Puigdomenech P."/>
            <person name="Ribeca P."/>
            <person name="Rubio Cabetas M.J."/>
            <person name="Vlasova A."/>
            <person name="Wirthensohn M."/>
            <person name="Garcia-Mas J."/>
            <person name="Gabaldon T."/>
            <person name="Casacuberta J.M."/>
            <person name="Arus P."/>
        </authorList>
    </citation>
    <scope>NUCLEOTIDE SEQUENCE [LARGE SCALE GENOMIC DNA]</scope>
    <source>
        <strain evidence="4">cv. Texas</strain>
    </source>
</reference>
<dbReference type="GO" id="GO:0046983">
    <property type="term" value="F:protein dimerization activity"/>
    <property type="evidence" value="ECO:0007669"/>
    <property type="project" value="InterPro"/>
</dbReference>
<accession>A0A5E4GPT3</accession>
<dbReference type="InterPro" id="IPR012337">
    <property type="entry name" value="RNaseH-like_sf"/>
</dbReference>
<evidence type="ECO:0000313" key="3">
    <source>
        <dbReference type="EMBL" id="VVA41720.1"/>
    </source>
</evidence>
<name>A0A5E4GPT3_PRUDU</name>
<organism evidence="3 4">
    <name type="scientific">Prunus dulcis</name>
    <name type="common">Almond</name>
    <name type="synonym">Amygdalus dulcis</name>
    <dbReference type="NCBI Taxonomy" id="3755"/>
    <lineage>
        <taxon>Eukaryota</taxon>
        <taxon>Viridiplantae</taxon>
        <taxon>Streptophyta</taxon>
        <taxon>Embryophyta</taxon>
        <taxon>Tracheophyta</taxon>
        <taxon>Spermatophyta</taxon>
        <taxon>Magnoliopsida</taxon>
        <taxon>eudicotyledons</taxon>
        <taxon>Gunneridae</taxon>
        <taxon>Pentapetalae</taxon>
        <taxon>rosids</taxon>
        <taxon>fabids</taxon>
        <taxon>Rosales</taxon>
        <taxon>Rosaceae</taxon>
        <taxon>Amygdaloideae</taxon>
        <taxon>Amygdaleae</taxon>
        <taxon>Prunus</taxon>
    </lineage>
</organism>
<proteinExistence type="predicted"/>
<dbReference type="PANTHER" id="PTHR23272">
    <property type="entry name" value="BED FINGER-RELATED"/>
    <property type="match status" value="1"/>
</dbReference>
<feature type="domain" description="HAT C-terminal dimerisation" evidence="1">
    <location>
        <begin position="123"/>
        <end position="204"/>
    </location>
</feature>
<feature type="non-terminal residue" evidence="3">
    <location>
        <position position="228"/>
    </location>
</feature>
<dbReference type="InterPro" id="IPR008906">
    <property type="entry name" value="HATC_C_dom"/>
</dbReference>
<evidence type="ECO:0000259" key="2">
    <source>
        <dbReference type="Pfam" id="PF14372"/>
    </source>
</evidence>
<dbReference type="Proteomes" id="UP000327085">
    <property type="component" value="Unassembled WGS sequence"/>
</dbReference>
<dbReference type="Pfam" id="PF14372">
    <property type="entry name" value="hAT-like_RNase-H"/>
    <property type="match status" value="1"/>
</dbReference>
<dbReference type="AlphaFoldDB" id="A0A5E4GPT3"/>
<dbReference type="InParanoid" id="A0A5E4GPT3"/>
<sequence>IDCKGLVVLDVPTRWNSTYMMLEAALKFKKAFSKLADEDGHFRSYFVDNPLLSNMAQNMKLKYDKYWGSLDSVNQFLLIAVVLDPGYKLNNISMHIADLKKAMNENWKKRQEDKEAVVLSHKIDRYLSDAAKQDIEQFDILNWWRVNASNYPVLAVIAIDVLAIPVSTVASESTFSTGGRTINSFRSSLSPAMVEALICTQNWLKSTSISLKVQPTIEEMEFYETIES</sequence>
<feature type="domain" description="hAT-like transposase RNase-H fold" evidence="2">
    <location>
        <begin position="48"/>
        <end position="109"/>
    </location>
</feature>
<evidence type="ECO:0000313" key="4">
    <source>
        <dbReference type="Proteomes" id="UP000327085"/>
    </source>
</evidence>
<dbReference type="Pfam" id="PF05699">
    <property type="entry name" value="Dimer_Tnp_hAT"/>
    <property type="match status" value="1"/>
</dbReference>